<reference evidence="4" key="1">
    <citation type="submission" date="2015-10" db="EMBL/GenBank/DDBJ databases">
        <authorList>
            <person name="Gilbert D.G."/>
        </authorList>
    </citation>
    <scope>NUCLEOTIDE SEQUENCE</scope>
    <source>
        <strain evidence="4">Phyl III-seqv23</strain>
    </source>
</reference>
<gene>
    <name evidence="5" type="ORF">RD1301_v1_2200033</name>
    <name evidence="2" type="ORF">RUN1744_v1_150040</name>
    <name evidence="3" type="ORF">TD1301_v1_2190007</name>
    <name evidence="4" type="ORF">TF3108_v1_780040</name>
</gene>
<sequence>MNTYLIRITTPNGQHLHMTVLASSRADAFTQVLRELEAPAPENPPARDGCTRPAGEAA</sequence>
<evidence type="ECO:0000256" key="1">
    <source>
        <dbReference type="SAM" id="MobiDB-lite"/>
    </source>
</evidence>
<accession>A0A0S4W4C0</accession>
<dbReference type="EMBL" id="LN899826">
    <property type="protein sequence ID" value="CUV41357.1"/>
    <property type="molecule type" value="Genomic_DNA"/>
</dbReference>
<feature type="region of interest" description="Disordered" evidence="1">
    <location>
        <begin position="36"/>
        <end position="58"/>
    </location>
</feature>
<organism evidence="4">
    <name type="scientific">Ralstonia solanacearum</name>
    <name type="common">Pseudomonas solanacearum</name>
    <dbReference type="NCBI Taxonomy" id="305"/>
    <lineage>
        <taxon>Bacteria</taxon>
        <taxon>Pseudomonadati</taxon>
        <taxon>Pseudomonadota</taxon>
        <taxon>Betaproteobacteria</taxon>
        <taxon>Burkholderiales</taxon>
        <taxon>Burkholderiaceae</taxon>
        <taxon>Ralstonia</taxon>
        <taxon>Ralstonia solanacearum species complex</taxon>
    </lineage>
</organism>
<evidence type="ECO:0000313" key="4">
    <source>
        <dbReference type="EMBL" id="CUV41357.1"/>
    </source>
</evidence>
<dbReference type="EMBL" id="LN899825">
    <property type="protein sequence ID" value="CUV36545.1"/>
    <property type="molecule type" value="Genomic_DNA"/>
</dbReference>
<evidence type="ECO:0000313" key="5">
    <source>
        <dbReference type="EMBL" id="CUV62305.1"/>
    </source>
</evidence>
<dbReference type="EMBL" id="LN899822">
    <property type="protein sequence ID" value="CUV62305.1"/>
    <property type="molecule type" value="Genomic_DNA"/>
</dbReference>
<dbReference type="EMBL" id="LN899823">
    <property type="protein sequence ID" value="CUV22227.1"/>
    <property type="molecule type" value="Genomic_DNA"/>
</dbReference>
<dbReference type="AlphaFoldDB" id="A0A0S4W4C0"/>
<proteinExistence type="predicted"/>
<evidence type="ECO:0000313" key="3">
    <source>
        <dbReference type="EMBL" id="CUV36545.1"/>
    </source>
</evidence>
<protein>
    <submittedName>
        <fullName evidence="4">Uncharacterized protein</fullName>
    </submittedName>
</protein>
<evidence type="ECO:0000313" key="2">
    <source>
        <dbReference type="EMBL" id="CUV22227.1"/>
    </source>
</evidence>
<name>A0A0S4W4C0_RALSL</name>